<organism evidence="4 5">
    <name type="scientific">Clostridium perfringens</name>
    <dbReference type="NCBI Taxonomy" id="1502"/>
    <lineage>
        <taxon>Bacteria</taxon>
        <taxon>Bacillati</taxon>
        <taxon>Bacillota</taxon>
        <taxon>Clostridia</taxon>
        <taxon>Eubacteriales</taxon>
        <taxon>Clostridiaceae</taxon>
        <taxon>Clostridium</taxon>
    </lineage>
</organism>
<dbReference type="PATRIC" id="fig|1502.174.peg.2204"/>
<dbReference type="Proteomes" id="UP000070646">
    <property type="component" value="Unassembled WGS sequence"/>
</dbReference>
<dbReference type="PROSITE" id="PS00061">
    <property type="entry name" value="ADH_SHORT"/>
    <property type="match status" value="1"/>
</dbReference>
<dbReference type="SUPFAM" id="SSF51735">
    <property type="entry name" value="NAD(P)-binding Rossmann-fold domains"/>
    <property type="match status" value="1"/>
</dbReference>
<dbReference type="Pfam" id="PF00106">
    <property type="entry name" value="adh_short"/>
    <property type="match status" value="1"/>
</dbReference>
<dbReference type="PANTHER" id="PTHR42901">
    <property type="entry name" value="ALCOHOL DEHYDROGENASE"/>
    <property type="match status" value="1"/>
</dbReference>
<dbReference type="Gene3D" id="3.40.50.720">
    <property type="entry name" value="NAD(P)-binding Rossmann-like Domain"/>
    <property type="match status" value="1"/>
</dbReference>
<gene>
    <name evidence="4" type="ORF">HMPREF3222_02189</name>
</gene>
<keyword evidence="2" id="KW-0560">Oxidoreductase</keyword>
<evidence type="ECO:0000256" key="2">
    <source>
        <dbReference type="ARBA" id="ARBA00023002"/>
    </source>
</evidence>
<dbReference type="InterPro" id="IPR002347">
    <property type="entry name" value="SDR_fam"/>
</dbReference>
<sequence length="275" mass="31660">MLSKNIRGNKMKESGKIAVITGATSGIGKEYSFQLAKKGYDLILVGRRVEKIEAVAEEIENNFKVKTYVEILDLTDDNKFDDFIKRLEKKDNIEFLVNNAGYGADDSFTRDEYHKQYDMAKVHMLVTMKLCHSLSKKMKENNKGYIINVSSMAGFNVFPSSAMYCSTKAFLISFTQCLAMELLENNIKVQCLCPGFTRTDFHSKLNMEESKLQNKGFVRWMSTKEVVEISLKNINKKLKVIVIPGLCNKFLYFVSKFTPRWLYYKVAIKGWELMD</sequence>
<dbReference type="InterPro" id="IPR036291">
    <property type="entry name" value="NAD(P)-bd_dom_sf"/>
</dbReference>
<comment type="caution">
    <text evidence="4">The sequence shown here is derived from an EMBL/GenBank/DDBJ whole genome shotgun (WGS) entry which is preliminary data.</text>
</comment>
<dbReference type="GO" id="GO:0016491">
    <property type="term" value="F:oxidoreductase activity"/>
    <property type="evidence" value="ECO:0007669"/>
    <property type="project" value="UniProtKB-KW"/>
</dbReference>
<evidence type="ECO:0000256" key="1">
    <source>
        <dbReference type="ARBA" id="ARBA00006484"/>
    </source>
</evidence>
<evidence type="ECO:0000256" key="3">
    <source>
        <dbReference type="RuleBase" id="RU000363"/>
    </source>
</evidence>
<dbReference type="PRINTS" id="PR00080">
    <property type="entry name" value="SDRFAMILY"/>
</dbReference>
<dbReference type="PIRSF" id="PIRSF000126">
    <property type="entry name" value="11-beta-HSD1"/>
    <property type="match status" value="1"/>
</dbReference>
<accession>A0A133N143</accession>
<dbReference type="PANTHER" id="PTHR42901:SF1">
    <property type="entry name" value="ALCOHOL DEHYDROGENASE"/>
    <property type="match status" value="1"/>
</dbReference>
<dbReference type="AlphaFoldDB" id="A0A133N143"/>
<dbReference type="EMBL" id="LRPU01000113">
    <property type="protein sequence ID" value="KXA09991.1"/>
    <property type="molecule type" value="Genomic_DNA"/>
</dbReference>
<comment type="similarity">
    <text evidence="1 3">Belongs to the short-chain dehydrogenases/reductases (SDR) family.</text>
</comment>
<dbReference type="InterPro" id="IPR020904">
    <property type="entry name" value="Sc_DH/Rdtase_CS"/>
</dbReference>
<protein>
    <submittedName>
        <fullName evidence="4">Oxidoreductase, short chain dehydrogenase/reductase family protein</fullName>
    </submittedName>
</protein>
<reference evidence="4 5" key="1">
    <citation type="submission" date="2016-01" db="EMBL/GenBank/DDBJ databases">
        <authorList>
            <person name="Oliw E.H."/>
        </authorList>
    </citation>
    <scope>NUCLEOTIDE SEQUENCE [LARGE SCALE GENOMIC DNA]</scope>
    <source>
        <strain evidence="4 5">MJR7757A</strain>
    </source>
</reference>
<evidence type="ECO:0000313" key="4">
    <source>
        <dbReference type="EMBL" id="KXA09991.1"/>
    </source>
</evidence>
<dbReference type="PRINTS" id="PR00081">
    <property type="entry name" value="GDHRDH"/>
</dbReference>
<name>A0A133N143_CLOPF</name>
<proteinExistence type="inferred from homology"/>
<evidence type="ECO:0000313" key="5">
    <source>
        <dbReference type="Proteomes" id="UP000070646"/>
    </source>
</evidence>